<gene>
    <name evidence="2" type="ORF">GCM10007207_28340</name>
</gene>
<dbReference type="PANTHER" id="PTHR46637">
    <property type="entry name" value="TIS1421-TRANSPOSASE PROTEIN A"/>
    <property type="match status" value="1"/>
</dbReference>
<name>A0ABQ1MJK4_9PROT</name>
<dbReference type="InterPro" id="IPR052909">
    <property type="entry name" value="Transposase_6_like"/>
</dbReference>
<organism evidence="2 3">
    <name type="scientific">Asaia siamensis</name>
    <dbReference type="NCBI Taxonomy" id="110479"/>
    <lineage>
        <taxon>Bacteria</taxon>
        <taxon>Pseudomonadati</taxon>
        <taxon>Pseudomonadota</taxon>
        <taxon>Alphaproteobacteria</taxon>
        <taxon>Acetobacterales</taxon>
        <taxon>Acetobacteraceae</taxon>
        <taxon>Asaia</taxon>
    </lineage>
</organism>
<dbReference type="EMBL" id="BMCH01000009">
    <property type="protein sequence ID" value="GGC41345.1"/>
    <property type="molecule type" value="Genomic_DNA"/>
</dbReference>
<dbReference type="Proteomes" id="UP000637769">
    <property type="component" value="Unassembled WGS sequence"/>
</dbReference>
<evidence type="ECO:0000259" key="1">
    <source>
        <dbReference type="Pfam" id="PF13340"/>
    </source>
</evidence>
<dbReference type="InterPro" id="IPR025161">
    <property type="entry name" value="IS402-like_dom"/>
</dbReference>
<accession>A0ABQ1MJK4</accession>
<evidence type="ECO:0000313" key="3">
    <source>
        <dbReference type="Proteomes" id="UP000637769"/>
    </source>
</evidence>
<dbReference type="PANTHER" id="PTHR46637:SF1">
    <property type="entry name" value="BLL5188 PROTEIN"/>
    <property type="match status" value="1"/>
</dbReference>
<feature type="domain" description="Insertion element IS402-like" evidence="1">
    <location>
        <begin position="10"/>
        <end position="67"/>
    </location>
</feature>
<sequence>MDEMIGATGAEWALIGLFLPVETGRGCRPVGDNRRFFDGMMWMARTGAQWRHLPSCYGKWNTIFWRYCC</sequence>
<reference evidence="3" key="1">
    <citation type="journal article" date="2019" name="Int. J. Syst. Evol. Microbiol.">
        <title>The Global Catalogue of Microorganisms (GCM) 10K type strain sequencing project: providing services to taxonomists for standard genome sequencing and annotation.</title>
        <authorList>
            <consortium name="The Broad Institute Genomics Platform"/>
            <consortium name="The Broad Institute Genome Sequencing Center for Infectious Disease"/>
            <person name="Wu L."/>
            <person name="Ma J."/>
        </authorList>
    </citation>
    <scope>NUCLEOTIDE SEQUENCE [LARGE SCALE GENOMIC DNA]</scope>
    <source>
        <strain evidence="3">CCM 7132</strain>
    </source>
</reference>
<evidence type="ECO:0000313" key="2">
    <source>
        <dbReference type="EMBL" id="GGC41345.1"/>
    </source>
</evidence>
<keyword evidence="3" id="KW-1185">Reference proteome</keyword>
<dbReference type="Pfam" id="PF13340">
    <property type="entry name" value="DUF4096"/>
    <property type="match status" value="1"/>
</dbReference>
<protein>
    <recommendedName>
        <fullName evidence="1">Insertion element IS402-like domain-containing protein</fullName>
    </recommendedName>
</protein>
<comment type="caution">
    <text evidence="2">The sequence shown here is derived from an EMBL/GenBank/DDBJ whole genome shotgun (WGS) entry which is preliminary data.</text>
</comment>
<proteinExistence type="predicted"/>